<feature type="transmembrane region" description="Helical" evidence="6">
    <location>
        <begin position="161"/>
        <end position="177"/>
    </location>
</feature>
<keyword evidence="2" id="KW-1003">Cell membrane</keyword>
<reference evidence="7" key="1">
    <citation type="submission" date="2020-10" db="EMBL/GenBank/DDBJ databases">
        <authorList>
            <person name="Gilroy R."/>
        </authorList>
    </citation>
    <scope>NUCLEOTIDE SEQUENCE</scope>
    <source>
        <strain evidence="7">ChiSjej6B24-2974</strain>
    </source>
</reference>
<dbReference type="AlphaFoldDB" id="A0A9D0ZNC2"/>
<evidence type="ECO:0000313" key="7">
    <source>
        <dbReference type="EMBL" id="HIQ83793.1"/>
    </source>
</evidence>
<dbReference type="PANTHER" id="PTHR32196">
    <property type="entry name" value="ABC TRANSPORTER PERMEASE PROTEIN YPHD-RELATED-RELATED"/>
    <property type="match status" value="1"/>
</dbReference>
<sequence length="314" mass="33367">MATTLKRAVSKYKVWLFCLLACIIVPIFNSNFYSAQNVESVVRQMIPYGTVALGLTLGYIAGVINLTIGAMLALAAGIFVRLTPVIGLWPALLAALMAGALVGLVAAFLVCYVGLHGWLVVISMMIGLNGVAVVVCDYTTVPLDNATFEMIANAKLGPVPTLFLLYLALIFAAEWFLRRTRFGREMYACGGNAEIAKSCGVNVLRTRTITFVLSSTLAALGGVLLMTRLFSANGTLGANTIMEVLPMSIIGGASFAGGKGSAIGTLSGTLCMVLISTVLNLFNVDTNYQSIIQGLILIVIIASDKYFVNKEKKV</sequence>
<feature type="transmembrane region" description="Helical" evidence="6">
    <location>
        <begin position="263"/>
        <end position="282"/>
    </location>
</feature>
<evidence type="ECO:0000256" key="5">
    <source>
        <dbReference type="ARBA" id="ARBA00023136"/>
    </source>
</evidence>
<evidence type="ECO:0000256" key="6">
    <source>
        <dbReference type="SAM" id="Phobius"/>
    </source>
</evidence>
<feature type="transmembrane region" description="Helical" evidence="6">
    <location>
        <begin position="211"/>
        <end position="230"/>
    </location>
</feature>
<evidence type="ECO:0000256" key="3">
    <source>
        <dbReference type="ARBA" id="ARBA00022692"/>
    </source>
</evidence>
<protein>
    <submittedName>
        <fullName evidence="7">ABC transporter permease</fullName>
    </submittedName>
</protein>
<dbReference type="EMBL" id="DVFZ01000108">
    <property type="protein sequence ID" value="HIQ83793.1"/>
    <property type="molecule type" value="Genomic_DNA"/>
</dbReference>
<feature type="transmembrane region" description="Helical" evidence="6">
    <location>
        <begin position="12"/>
        <end position="30"/>
    </location>
</feature>
<organism evidence="7 8">
    <name type="scientific">Candidatus Pullichristensenella stercorigallinarum</name>
    <dbReference type="NCBI Taxonomy" id="2840909"/>
    <lineage>
        <taxon>Bacteria</taxon>
        <taxon>Bacillati</taxon>
        <taxon>Bacillota</taxon>
        <taxon>Clostridia</taxon>
        <taxon>Candidatus Pullichristensenella</taxon>
    </lineage>
</organism>
<evidence type="ECO:0000256" key="1">
    <source>
        <dbReference type="ARBA" id="ARBA00004651"/>
    </source>
</evidence>
<gene>
    <name evidence="7" type="ORF">IAA52_11920</name>
</gene>
<name>A0A9D0ZNC2_9FIRM</name>
<dbReference type="GO" id="GO:0005886">
    <property type="term" value="C:plasma membrane"/>
    <property type="evidence" value="ECO:0007669"/>
    <property type="project" value="UniProtKB-SubCell"/>
</dbReference>
<dbReference type="Proteomes" id="UP000824260">
    <property type="component" value="Unassembled WGS sequence"/>
</dbReference>
<proteinExistence type="predicted"/>
<accession>A0A9D0ZNC2</accession>
<evidence type="ECO:0000256" key="4">
    <source>
        <dbReference type="ARBA" id="ARBA00022989"/>
    </source>
</evidence>
<comment type="caution">
    <text evidence="7">The sequence shown here is derived from an EMBL/GenBank/DDBJ whole genome shotgun (WGS) entry which is preliminary data.</text>
</comment>
<keyword evidence="3 6" id="KW-0812">Transmembrane</keyword>
<dbReference type="CDD" id="cd06579">
    <property type="entry name" value="TM_PBP1_transp_AraH_like"/>
    <property type="match status" value="1"/>
</dbReference>
<comment type="subcellular location">
    <subcellularLocation>
        <location evidence="1">Cell membrane</location>
        <topology evidence="1">Multi-pass membrane protein</topology>
    </subcellularLocation>
</comment>
<evidence type="ECO:0000313" key="8">
    <source>
        <dbReference type="Proteomes" id="UP000824260"/>
    </source>
</evidence>
<keyword evidence="5 6" id="KW-0472">Membrane</keyword>
<evidence type="ECO:0000256" key="2">
    <source>
        <dbReference type="ARBA" id="ARBA00022475"/>
    </source>
</evidence>
<feature type="transmembrane region" description="Helical" evidence="6">
    <location>
        <begin position="86"/>
        <end position="111"/>
    </location>
</feature>
<dbReference type="InterPro" id="IPR001851">
    <property type="entry name" value="ABC_transp_permease"/>
</dbReference>
<reference evidence="7" key="2">
    <citation type="journal article" date="2021" name="PeerJ">
        <title>Extensive microbial diversity within the chicken gut microbiome revealed by metagenomics and culture.</title>
        <authorList>
            <person name="Gilroy R."/>
            <person name="Ravi A."/>
            <person name="Getino M."/>
            <person name="Pursley I."/>
            <person name="Horton D.L."/>
            <person name="Alikhan N.F."/>
            <person name="Baker D."/>
            <person name="Gharbi K."/>
            <person name="Hall N."/>
            <person name="Watson M."/>
            <person name="Adriaenssens E.M."/>
            <person name="Foster-Nyarko E."/>
            <person name="Jarju S."/>
            <person name="Secka A."/>
            <person name="Antonio M."/>
            <person name="Oren A."/>
            <person name="Chaudhuri R.R."/>
            <person name="La Ragione R."/>
            <person name="Hildebrand F."/>
            <person name="Pallen M.J."/>
        </authorList>
    </citation>
    <scope>NUCLEOTIDE SEQUENCE</scope>
    <source>
        <strain evidence="7">ChiSjej6B24-2974</strain>
    </source>
</reference>
<dbReference type="GO" id="GO:0022857">
    <property type="term" value="F:transmembrane transporter activity"/>
    <property type="evidence" value="ECO:0007669"/>
    <property type="project" value="InterPro"/>
</dbReference>
<feature type="transmembrane region" description="Helical" evidence="6">
    <location>
        <begin position="51"/>
        <end position="80"/>
    </location>
</feature>
<feature type="transmembrane region" description="Helical" evidence="6">
    <location>
        <begin position="118"/>
        <end position="141"/>
    </location>
</feature>
<keyword evidence="4 6" id="KW-1133">Transmembrane helix</keyword>
<dbReference type="Pfam" id="PF02653">
    <property type="entry name" value="BPD_transp_2"/>
    <property type="match status" value="1"/>
</dbReference>